<dbReference type="Proteomes" id="UP000186666">
    <property type="component" value="Unassembled WGS sequence"/>
</dbReference>
<dbReference type="Pfam" id="PF00753">
    <property type="entry name" value="Lactamase_B"/>
    <property type="match status" value="1"/>
</dbReference>
<comment type="catalytic activity">
    <reaction evidence="1">
        <text>3',5'-cyclic CMP + H2O = CMP + H(+)</text>
        <dbReference type="Rhea" id="RHEA:72675"/>
        <dbReference type="ChEBI" id="CHEBI:15377"/>
        <dbReference type="ChEBI" id="CHEBI:15378"/>
        <dbReference type="ChEBI" id="CHEBI:58003"/>
        <dbReference type="ChEBI" id="CHEBI:60377"/>
    </reaction>
    <physiologicalReaction direction="left-to-right" evidence="1">
        <dbReference type="Rhea" id="RHEA:72676"/>
    </physiologicalReaction>
</comment>
<dbReference type="InterPro" id="IPR048933">
    <property type="entry name" value="B_lactamase-like_C"/>
</dbReference>
<accession>A0ABY1JT84</accession>
<dbReference type="InterPro" id="IPR001279">
    <property type="entry name" value="Metallo-B-lactamas"/>
</dbReference>
<evidence type="ECO:0000256" key="2">
    <source>
        <dbReference type="ARBA" id="ARBA00034301"/>
    </source>
</evidence>
<organism evidence="5 6">
    <name type="scientific">Paenibacillus macquariensis</name>
    <dbReference type="NCBI Taxonomy" id="948756"/>
    <lineage>
        <taxon>Bacteria</taxon>
        <taxon>Bacillati</taxon>
        <taxon>Bacillota</taxon>
        <taxon>Bacilli</taxon>
        <taxon>Bacillales</taxon>
        <taxon>Paenibacillaceae</taxon>
        <taxon>Paenibacillus</taxon>
    </lineage>
</organism>
<protein>
    <submittedName>
        <fullName evidence="5">Glyoxylase, beta-lactamase superfamily II</fullName>
    </submittedName>
</protein>
<proteinExistence type="predicted"/>
<dbReference type="Pfam" id="PF21221">
    <property type="entry name" value="B_lactamase-like_C"/>
    <property type="match status" value="1"/>
</dbReference>
<dbReference type="PANTHER" id="PTHR23131">
    <property type="entry name" value="ENDORIBONUCLEASE LACTB2"/>
    <property type="match status" value="1"/>
</dbReference>
<dbReference type="InterPro" id="IPR050662">
    <property type="entry name" value="Sec-metab_biosynth-thioest"/>
</dbReference>
<evidence type="ECO:0000313" key="6">
    <source>
        <dbReference type="Proteomes" id="UP000186666"/>
    </source>
</evidence>
<comment type="caution">
    <text evidence="5">The sequence shown here is derived from an EMBL/GenBank/DDBJ whole genome shotgun (WGS) entry which is preliminary data.</text>
</comment>
<feature type="domain" description="Metallo-beta-lactamase" evidence="4">
    <location>
        <begin position="26"/>
        <end position="239"/>
    </location>
</feature>
<dbReference type="RefSeq" id="WP_326112247.1">
    <property type="nucleotide sequence ID" value="NZ_JARLKF010000019.1"/>
</dbReference>
<dbReference type="InterPro" id="IPR036388">
    <property type="entry name" value="WH-like_DNA-bd_sf"/>
</dbReference>
<keyword evidence="6" id="KW-1185">Reference proteome</keyword>
<dbReference type="InterPro" id="IPR036866">
    <property type="entry name" value="RibonucZ/Hydroxyglut_hydro"/>
</dbReference>
<evidence type="ECO:0000313" key="5">
    <source>
        <dbReference type="EMBL" id="SIQ71967.1"/>
    </source>
</evidence>
<evidence type="ECO:0000256" key="1">
    <source>
        <dbReference type="ARBA" id="ARBA00034221"/>
    </source>
</evidence>
<name>A0ABY1JT84_9BACL</name>
<evidence type="ECO:0000259" key="4">
    <source>
        <dbReference type="SMART" id="SM00849"/>
    </source>
</evidence>
<comment type="function">
    <text evidence="2">Counteracts the endogenous Pycsar antiviral defense system. Phosphodiesterase that enables metal-dependent hydrolysis of host cyclic nucleotide Pycsar defense signals such as cCMP and cUMP.</text>
</comment>
<dbReference type="Gene3D" id="3.60.15.10">
    <property type="entry name" value="Ribonuclease Z/Hydroxyacylglutathione hydrolase-like"/>
    <property type="match status" value="1"/>
</dbReference>
<gene>
    <name evidence="5" type="ORF">SAMN05421578_103533</name>
</gene>
<comment type="catalytic activity">
    <reaction evidence="3">
        <text>3',5'-cyclic UMP + H2O = UMP + H(+)</text>
        <dbReference type="Rhea" id="RHEA:70575"/>
        <dbReference type="ChEBI" id="CHEBI:15377"/>
        <dbReference type="ChEBI" id="CHEBI:15378"/>
        <dbReference type="ChEBI" id="CHEBI:57865"/>
        <dbReference type="ChEBI" id="CHEBI:184387"/>
    </reaction>
    <physiologicalReaction direction="left-to-right" evidence="3">
        <dbReference type="Rhea" id="RHEA:70576"/>
    </physiologicalReaction>
</comment>
<evidence type="ECO:0000256" key="3">
    <source>
        <dbReference type="ARBA" id="ARBA00048505"/>
    </source>
</evidence>
<dbReference type="Gene3D" id="1.10.10.10">
    <property type="entry name" value="Winged helix-like DNA-binding domain superfamily/Winged helix DNA-binding domain"/>
    <property type="match status" value="1"/>
</dbReference>
<reference evidence="5 6" key="1">
    <citation type="submission" date="2017-01" db="EMBL/GenBank/DDBJ databases">
        <authorList>
            <person name="Varghese N."/>
            <person name="Submissions S."/>
        </authorList>
    </citation>
    <scope>NUCLEOTIDE SEQUENCE [LARGE SCALE GENOMIC DNA]</scope>
    <source>
        <strain evidence="5 6">ATCC 23464</strain>
    </source>
</reference>
<dbReference type="SUPFAM" id="SSF56281">
    <property type="entry name" value="Metallo-hydrolase/oxidoreductase"/>
    <property type="match status" value="1"/>
</dbReference>
<dbReference type="PANTHER" id="PTHR23131:SF4">
    <property type="entry name" value="METALLO-BETA-LACTAMASE SUPERFAMILY POTEIN"/>
    <property type="match status" value="1"/>
</dbReference>
<dbReference type="SMART" id="SM00849">
    <property type="entry name" value="Lactamase_B"/>
    <property type="match status" value="1"/>
</dbReference>
<dbReference type="EMBL" id="FTNK01000003">
    <property type="protein sequence ID" value="SIQ71967.1"/>
    <property type="molecule type" value="Genomic_DNA"/>
</dbReference>
<sequence>MSIPEITTWDHGISQVKISMSYPLRWVNSYVLHSSSGIVIIDPGPRNSVTEVEWKNALGKLGYTLEDVSGIFVTHHHPDHYGLAGWFQSQCNAKVYMSQRAYDESLLMWGTDTDINVKLTLWLQQHGLPDELASQIEQHLLDFIPQVSPTPNITIVERGSHLELGGLSWLVIETGGHAPGHLSLYNEELGIMMCGDAVLPQISPNVSLIPGSDPEPLYSFMSGLVRLKQYVVNQAFPGHREPFSTFHKRIEDLLLHHEQRLIEVDKLLIQSPQNGYEICKTLFRNKLSLHQMRFAMCEALAHIQELVRQGKAQSLVSTVDGSIIFTATNKHPCSI</sequence>